<proteinExistence type="predicted"/>
<sequence>MSQGEPVTSFVRAARVLGVEADCGPDALQKAFRAAVKRAHPDRPGGDAARLRAVIEAHELLRGRRETSPAPSPAILTITPGEALAGLRRPLPAADGTIRFARLPAGLRAGDRVRLGAEILTIAIKSQAGLSVIGDHLCLSIEVEPALMRQGGEVGVQTPAGSRALRVTRQDAIRGLARVAGAGLPARGSRPQGDLLVWLKPMDLPQAGETSAQVKLRRFAAAWAA</sequence>
<dbReference type="InterPro" id="IPR001623">
    <property type="entry name" value="DnaJ_domain"/>
</dbReference>
<gene>
    <name evidence="2" type="ORF">KCG34_18915</name>
</gene>
<dbReference type="AlphaFoldDB" id="A0A975FXI6"/>
<dbReference type="Gene3D" id="1.10.287.110">
    <property type="entry name" value="DnaJ domain"/>
    <property type="match status" value="1"/>
</dbReference>
<evidence type="ECO:0000313" key="2">
    <source>
        <dbReference type="EMBL" id="QUD87115.1"/>
    </source>
</evidence>
<reference evidence="2" key="1">
    <citation type="submission" date="2021-04" db="EMBL/GenBank/DDBJ databases">
        <title>The complete genome sequence of Caulobacter sp. S6.</title>
        <authorList>
            <person name="Tang Y."/>
            <person name="Ouyang W."/>
            <person name="Liu Q."/>
            <person name="Huang B."/>
            <person name="Guo Z."/>
            <person name="Lei P."/>
        </authorList>
    </citation>
    <scope>NUCLEOTIDE SEQUENCE</scope>
    <source>
        <strain evidence="2">S6</strain>
    </source>
</reference>
<keyword evidence="3" id="KW-1185">Reference proteome</keyword>
<protein>
    <submittedName>
        <fullName evidence="2">Molecular chaperone DnaJ</fullName>
    </submittedName>
</protein>
<dbReference type="SUPFAM" id="SSF46565">
    <property type="entry name" value="Chaperone J-domain"/>
    <property type="match status" value="1"/>
</dbReference>
<evidence type="ECO:0000313" key="3">
    <source>
        <dbReference type="Proteomes" id="UP000676409"/>
    </source>
</evidence>
<dbReference type="PROSITE" id="PS50076">
    <property type="entry name" value="DNAJ_2"/>
    <property type="match status" value="1"/>
</dbReference>
<dbReference type="RefSeq" id="WP_211937167.1">
    <property type="nucleotide sequence ID" value="NZ_CP073078.1"/>
</dbReference>
<dbReference type="InterPro" id="IPR036869">
    <property type="entry name" value="J_dom_sf"/>
</dbReference>
<dbReference type="Proteomes" id="UP000676409">
    <property type="component" value="Chromosome"/>
</dbReference>
<name>A0A975FXI6_9CAUL</name>
<dbReference type="KEGG" id="caul:KCG34_18915"/>
<accession>A0A975FXI6</accession>
<dbReference type="CDD" id="cd06257">
    <property type="entry name" value="DnaJ"/>
    <property type="match status" value="1"/>
</dbReference>
<organism evidence="2 3">
    <name type="scientific">Phenylobacterium montanum</name>
    <dbReference type="NCBI Taxonomy" id="2823693"/>
    <lineage>
        <taxon>Bacteria</taxon>
        <taxon>Pseudomonadati</taxon>
        <taxon>Pseudomonadota</taxon>
        <taxon>Alphaproteobacteria</taxon>
        <taxon>Caulobacterales</taxon>
        <taxon>Caulobacteraceae</taxon>
        <taxon>Phenylobacterium</taxon>
    </lineage>
</organism>
<feature type="domain" description="J" evidence="1">
    <location>
        <begin position="12"/>
        <end position="66"/>
    </location>
</feature>
<dbReference type="SMART" id="SM00271">
    <property type="entry name" value="DnaJ"/>
    <property type="match status" value="1"/>
</dbReference>
<dbReference type="EMBL" id="CP073078">
    <property type="protein sequence ID" value="QUD87115.1"/>
    <property type="molecule type" value="Genomic_DNA"/>
</dbReference>
<evidence type="ECO:0000259" key="1">
    <source>
        <dbReference type="PROSITE" id="PS50076"/>
    </source>
</evidence>